<keyword evidence="5 7" id="KW-1133">Transmembrane helix</keyword>
<dbReference type="AlphaFoldDB" id="A0A6B8W484"/>
<name>A0A6B8W484_9CORY</name>
<feature type="transmembrane region" description="Helical" evidence="7">
    <location>
        <begin position="95"/>
        <end position="120"/>
    </location>
</feature>
<gene>
    <name evidence="9" type="primary">ydjZ2</name>
    <name evidence="9" type="ORF">COCCU_12270</name>
</gene>
<accession>A0A6B8W484</accession>
<feature type="transmembrane region" description="Helical" evidence="7">
    <location>
        <begin position="207"/>
        <end position="228"/>
    </location>
</feature>
<comment type="subcellular location">
    <subcellularLocation>
        <location evidence="1 7">Cell membrane</location>
        <topology evidence="1 7">Multi-pass membrane protein</topology>
    </subcellularLocation>
</comment>
<evidence type="ECO:0000256" key="5">
    <source>
        <dbReference type="ARBA" id="ARBA00022989"/>
    </source>
</evidence>
<dbReference type="Proteomes" id="UP000424462">
    <property type="component" value="Chromosome"/>
</dbReference>
<sequence>MSESEKVSEPEKSPNPEANLPGIQWGPLLRGAGLLVFVVVMLWLAFNVRLPDLEVIQAWLEGLGWAGFLGFILLYALVALTPIPVTIMALAGGLLYGVVVGSVLSVVGALLGCWGAYWIARGLGKETVKKLLGDYGAKVEGHLEGAGFQAVFMLRVMPGLPYWPVNYGAGVFGINHRDYLVASSIAIVPGQVSLIAIGNFISEPNLSNGVIVGVAWAVVLAMTGWGYFTWRDARREAEAGAGPGPAGRR</sequence>
<dbReference type="GO" id="GO:0005886">
    <property type="term" value="C:plasma membrane"/>
    <property type="evidence" value="ECO:0007669"/>
    <property type="project" value="UniProtKB-SubCell"/>
</dbReference>
<keyword evidence="10" id="KW-1185">Reference proteome</keyword>
<evidence type="ECO:0000256" key="2">
    <source>
        <dbReference type="ARBA" id="ARBA00008640"/>
    </source>
</evidence>
<feature type="transmembrane region" description="Helical" evidence="7">
    <location>
        <begin position="28"/>
        <end position="46"/>
    </location>
</feature>
<keyword evidence="4 7" id="KW-0812">Transmembrane</keyword>
<feature type="transmembrane region" description="Helical" evidence="7">
    <location>
        <begin position="58"/>
        <end position="83"/>
    </location>
</feature>
<evidence type="ECO:0000256" key="1">
    <source>
        <dbReference type="ARBA" id="ARBA00004651"/>
    </source>
</evidence>
<dbReference type="RefSeq" id="WP_197088358.1">
    <property type="nucleotide sequence ID" value="NZ_CP046455.1"/>
</dbReference>
<dbReference type="Pfam" id="PF09335">
    <property type="entry name" value="VTT_dom"/>
    <property type="match status" value="1"/>
</dbReference>
<evidence type="ECO:0000256" key="3">
    <source>
        <dbReference type="ARBA" id="ARBA00022475"/>
    </source>
</evidence>
<keyword evidence="3 7" id="KW-1003">Cell membrane</keyword>
<protein>
    <recommendedName>
        <fullName evidence="7">TVP38/TMEM64 family membrane protein</fullName>
    </recommendedName>
</protein>
<evidence type="ECO:0000256" key="7">
    <source>
        <dbReference type="RuleBase" id="RU366058"/>
    </source>
</evidence>
<evidence type="ECO:0000256" key="6">
    <source>
        <dbReference type="ARBA" id="ARBA00023136"/>
    </source>
</evidence>
<reference evidence="9 10" key="1">
    <citation type="submission" date="2019-11" db="EMBL/GenBank/DDBJ databases">
        <title>Complete genome sequence of Corynebacterium kalinowskii 1959, a novel Corynebacterium species isolated from soil of a small paddock in Vilsendorf, Germany.</title>
        <authorList>
            <person name="Schaffert L."/>
            <person name="Ruwe M."/>
            <person name="Milse J."/>
            <person name="Hanuschka K."/>
            <person name="Ortseifen V."/>
            <person name="Droste J."/>
            <person name="Brandt D."/>
            <person name="Schlueter L."/>
            <person name="Kutter Y."/>
            <person name="Vinke S."/>
            <person name="Viehoefer P."/>
            <person name="Jacob L."/>
            <person name="Luebke N.-C."/>
            <person name="Schulte-Berndt E."/>
            <person name="Hain C."/>
            <person name="Linder M."/>
            <person name="Schmidt P."/>
            <person name="Wollenschlaeger L."/>
            <person name="Luttermann T."/>
            <person name="Thieme E."/>
            <person name="Hassa J."/>
            <person name="Haak M."/>
            <person name="Wittchen M."/>
            <person name="Mentz A."/>
            <person name="Persicke M."/>
            <person name="Busche T."/>
            <person name="Ruckert C."/>
        </authorList>
    </citation>
    <scope>NUCLEOTIDE SEQUENCE [LARGE SCALE GENOMIC DNA]</scope>
    <source>
        <strain evidence="9 10">2039</strain>
    </source>
</reference>
<dbReference type="InterPro" id="IPR015414">
    <property type="entry name" value="TMEM64"/>
</dbReference>
<organism evidence="9 10">
    <name type="scientific">Corynebacterium occultum</name>
    <dbReference type="NCBI Taxonomy" id="2675219"/>
    <lineage>
        <taxon>Bacteria</taxon>
        <taxon>Bacillati</taxon>
        <taxon>Actinomycetota</taxon>
        <taxon>Actinomycetes</taxon>
        <taxon>Mycobacteriales</taxon>
        <taxon>Corynebacteriaceae</taxon>
        <taxon>Corynebacterium</taxon>
    </lineage>
</organism>
<dbReference type="KEGG" id="cok:COCCU_12270"/>
<feature type="domain" description="VTT" evidence="8">
    <location>
        <begin position="83"/>
        <end position="199"/>
    </location>
</feature>
<feature type="transmembrane region" description="Helical" evidence="7">
    <location>
        <begin position="179"/>
        <end position="201"/>
    </location>
</feature>
<proteinExistence type="inferred from homology"/>
<dbReference type="PANTHER" id="PTHR12677:SF59">
    <property type="entry name" value="GOLGI APPARATUS MEMBRANE PROTEIN TVP38-RELATED"/>
    <property type="match status" value="1"/>
</dbReference>
<evidence type="ECO:0000259" key="8">
    <source>
        <dbReference type="Pfam" id="PF09335"/>
    </source>
</evidence>
<evidence type="ECO:0000313" key="9">
    <source>
        <dbReference type="EMBL" id="QGU08354.1"/>
    </source>
</evidence>
<comment type="similarity">
    <text evidence="2 7">Belongs to the TVP38/TMEM64 family.</text>
</comment>
<evidence type="ECO:0000256" key="4">
    <source>
        <dbReference type="ARBA" id="ARBA00022692"/>
    </source>
</evidence>
<evidence type="ECO:0000313" key="10">
    <source>
        <dbReference type="Proteomes" id="UP000424462"/>
    </source>
</evidence>
<dbReference type="InterPro" id="IPR032816">
    <property type="entry name" value="VTT_dom"/>
</dbReference>
<dbReference type="PANTHER" id="PTHR12677">
    <property type="entry name" value="GOLGI APPARATUS MEMBRANE PROTEIN TVP38-RELATED"/>
    <property type="match status" value="1"/>
</dbReference>
<keyword evidence="6 7" id="KW-0472">Membrane</keyword>
<dbReference type="EMBL" id="CP046455">
    <property type="protein sequence ID" value="QGU08354.1"/>
    <property type="molecule type" value="Genomic_DNA"/>
</dbReference>